<organism evidence="4">
    <name type="scientific">candidate division WWE3 bacterium</name>
    <dbReference type="NCBI Taxonomy" id="2053526"/>
    <lineage>
        <taxon>Bacteria</taxon>
        <taxon>Katanobacteria</taxon>
    </lineage>
</organism>
<dbReference type="InterPro" id="IPR043519">
    <property type="entry name" value="NT_sf"/>
</dbReference>
<dbReference type="InterPro" id="IPR012676">
    <property type="entry name" value="TGS-like"/>
</dbReference>
<dbReference type="PROSITE" id="PS51880">
    <property type="entry name" value="TGS"/>
    <property type="match status" value="1"/>
</dbReference>
<dbReference type="SUPFAM" id="SSF81301">
    <property type="entry name" value="Nucleotidyltransferase"/>
    <property type="match status" value="1"/>
</dbReference>
<dbReference type="SUPFAM" id="SSF109604">
    <property type="entry name" value="HD-domain/PDEase-like"/>
    <property type="match status" value="1"/>
</dbReference>
<dbReference type="AlphaFoldDB" id="A0A7C4XIJ1"/>
<dbReference type="InterPro" id="IPR007685">
    <property type="entry name" value="RelA_SpoT"/>
</dbReference>
<dbReference type="PANTHER" id="PTHR21262:SF31">
    <property type="entry name" value="GTP PYROPHOSPHOKINASE"/>
    <property type="match status" value="1"/>
</dbReference>
<dbReference type="SMART" id="SM00954">
    <property type="entry name" value="RelA_SpoT"/>
    <property type="match status" value="1"/>
</dbReference>
<dbReference type="GO" id="GO:0015969">
    <property type="term" value="P:guanosine tetraphosphate metabolic process"/>
    <property type="evidence" value="ECO:0007669"/>
    <property type="project" value="InterPro"/>
</dbReference>
<dbReference type="GO" id="GO:0042594">
    <property type="term" value="P:response to starvation"/>
    <property type="evidence" value="ECO:0007669"/>
    <property type="project" value="TreeGrafter"/>
</dbReference>
<evidence type="ECO:0000259" key="3">
    <source>
        <dbReference type="PROSITE" id="PS51880"/>
    </source>
</evidence>
<dbReference type="InterPro" id="IPR033655">
    <property type="entry name" value="TGS_RelA/SpoT"/>
</dbReference>
<gene>
    <name evidence="4" type="ORF">ENR63_02865</name>
</gene>
<dbReference type="GO" id="GO:0008728">
    <property type="term" value="F:GTP diphosphokinase activity"/>
    <property type="evidence" value="ECO:0007669"/>
    <property type="project" value="TreeGrafter"/>
</dbReference>
<reference evidence="4" key="1">
    <citation type="journal article" date="2020" name="mSystems">
        <title>Genome- and Community-Level Interaction Insights into Carbon Utilization and Element Cycling Functions of Hydrothermarchaeota in Hydrothermal Sediment.</title>
        <authorList>
            <person name="Zhou Z."/>
            <person name="Liu Y."/>
            <person name="Xu W."/>
            <person name="Pan J."/>
            <person name="Luo Z.H."/>
            <person name="Li M."/>
        </authorList>
    </citation>
    <scope>NUCLEOTIDE SEQUENCE [LARGE SCALE GENOMIC DNA]</scope>
    <source>
        <strain evidence="4">SpSt-417</strain>
    </source>
</reference>
<keyword evidence="2" id="KW-0694">RNA-binding</keyword>
<dbReference type="PANTHER" id="PTHR21262">
    <property type="entry name" value="GUANOSINE-3',5'-BIS DIPHOSPHATE 3'-PYROPHOSPHOHYDROLASE"/>
    <property type="match status" value="1"/>
</dbReference>
<proteinExistence type="inferred from homology"/>
<dbReference type="CDD" id="cd01668">
    <property type="entry name" value="TGS_RSH"/>
    <property type="match status" value="1"/>
</dbReference>
<dbReference type="GO" id="GO:0005886">
    <property type="term" value="C:plasma membrane"/>
    <property type="evidence" value="ECO:0007669"/>
    <property type="project" value="TreeGrafter"/>
</dbReference>
<evidence type="ECO:0000256" key="2">
    <source>
        <dbReference type="PROSITE-ProRule" id="PRU00182"/>
    </source>
</evidence>
<dbReference type="Gene3D" id="3.10.20.30">
    <property type="match status" value="1"/>
</dbReference>
<evidence type="ECO:0000313" key="4">
    <source>
        <dbReference type="EMBL" id="HGW29836.1"/>
    </source>
</evidence>
<protein>
    <submittedName>
        <fullName evidence="4">Bifunctional (P)ppGpp synthetase/guanosine-3',5'-bis(Diphosphate) 3'-pyrophosphohydrolase</fullName>
    </submittedName>
</protein>
<keyword evidence="4" id="KW-0378">Hydrolase</keyword>
<dbReference type="SUPFAM" id="SSF81271">
    <property type="entry name" value="TGS-like"/>
    <property type="match status" value="1"/>
</dbReference>
<comment type="caution">
    <text evidence="4">The sequence shown here is derived from an EMBL/GenBank/DDBJ whole genome shotgun (WGS) entry which is preliminary data.</text>
</comment>
<name>A0A7C4XIJ1_UNCKA</name>
<dbReference type="InterPro" id="IPR012675">
    <property type="entry name" value="Beta-grasp_dom_sf"/>
</dbReference>
<dbReference type="Pfam" id="PF13328">
    <property type="entry name" value="HD_4"/>
    <property type="match status" value="1"/>
</dbReference>
<dbReference type="FunFam" id="3.10.20.30:FF:000002">
    <property type="entry name" value="GTP pyrophosphokinase (RelA/SpoT)"/>
    <property type="match status" value="1"/>
</dbReference>
<dbReference type="Gene3D" id="3.30.460.10">
    <property type="entry name" value="Beta Polymerase, domain 2"/>
    <property type="match status" value="1"/>
</dbReference>
<comment type="similarity">
    <text evidence="1">Belongs to the RelA/SpoT family.</text>
</comment>
<feature type="domain" description="TGS" evidence="3">
    <location>
        <begin position="382"/>
        <end position="443"/>
    </location>
</feature>
<dbReference type="Pfam" id="PF02824">
    <property type="entry name" value="TGS"/>
    <property type="match status" value="1"/>
</dbReference>
<dbReference type="Gene3D" id="1.10.3210.10">
    <property type="entry name" value="Hypothetical protein af1432"/>
    <property type="match status" value="1"/>
</dbReference>
<sequence length="475" mass="54765">MDQTKLDLIKQAQEYAKIIYKNHYRLSGENVYEHALRVSEKLLKSGIKDEKIIVASLLHQTLGTPNIDKELVCNEISNKFGKDVLEIVKNYHELQTTKISHEGTQGLNDKLIIQTYINLVKDLRVLLIRLADKADNIDTAYALSRELGLKMAGRALYLYAPIARLLQLGNLYKDLENGGFKVLHPNKFYTIEQAVKQKLPQLEAFFSENIPAVQELLKENGIESEINYRIKHIYSIYKKVQKYHLKVDKKNPDFSQIYDISAMRIIVETLEDCYKAEDLMNQIWEQQLDFRDDYIKTPKPSGYQSLHNVYKTDNGDFIEVQIKTKQMHEFNEFGLASHVFYKIGDKFKKNLKDNPDFIKEFSNWKQEQEIDESGSKITQFEAKTYAFTPKGDIIEIPAGGCVVDFAYGVHTSVGNSCSGALVNGQIQKLNYVIKTGDTVEIKTSPTRKKPNRDWLDFVKSERAKTNIRKELRLSE</sequence>
<accession>A0A7C4XIJ1</accession>
<dbReference type="Pfam" id="PF04607">
    <property type="entry name" value="RelA_SpoT"/>
    <property type="match status" value="1"/>
</dbReference>
<dbReference type="InterPro" id="IPR004095">
    <property type="entry name" value="TGS"/>
</dbReference>
<evidence type="ECO:0000256" key="1">
    <source>
        <dbReference type="ARBA" id="ARBA00007476"/>
    </source>
</evidence>
<dbReference type="GO" id="GO:0003723">
    <property type="term" value="F:RNA binding"/>
    <property type="evidence" value="ECO:0007669"/>
    <property type="project" value="UniProtKB-KW"/>
</dbReference>
<dbReference type="PROSITE" id="PS50889">
    <property type="entry name" value="S4"/>
    <property type="match status" value="1"/>
</dbReference>
<dbReference type="GO" id="GO:0008893">
    <property type="term" value="F:guanosine-3',5'-bis(diphosphate) 3'-diphosphatase activity"/>
    <property type="evidence" value="ECO:0007669"/>
    <property type="project" value="TreeGrafter"/>
</dbReference>
<dbReference type="EMBL" id="DSRT01000155">
    <property type="protein sequence ID" value="HGW29836.1"/>
    <property type="molecule type" value="Genomic_DNA"/>
</dbReference>
<dbReference type="CDD" id="cd05399">
    <property type="entry name" value="NT_Rel-Spo_like"/>
    <property type="match status" value="1"/>
</dbReference>